<dbReference type="EMBL" id="GEBQ01016093">
    <property type="protein sequence ID" value="JAT23884.1"/>
    <property type="molecule type" value="Transcribed_RNA"/>
</dbReference>
<feature type="non-terminal residue" evidence="2">
    <location>
        <position position="100"/>
    </location>
</feature>
<protein>
    <submittedName>
        <fullName evidence="2">Uncharacterized protein</fullName>
    </submittedName>
</protein>
<evidence type="ECO:0000313" key="2">
    <source>
        <dbReference type="EMBL" id="JAT23884.1"/>
    </source>
</evidence>
<dbReference type="AlphaFoldDB" id="A0A1B6LJU7"/>
<feature type="compositionally biased region" description="Polar residues" evidence="1">
    <location>
        <begin position="41"/>
        <end position="64"/>
    </location>
</feature>
<organism evidence="2">
    <name type="scientific">Graphocephala atropunctata</name>
    <dbReference type="NCBI Taxonomy" id="36148"/>
    <lineage>
        <taxon>Eukaryota</taxon>
        <taxon>Metazoa</taxon>
        <taxon>Ecdysozoa</taxon>
        <taxon>Arthropoda</taxon>
        <taxon>Hexapoda</taxon>
        <taxon>Insecta</taxon>
        <taxon>Pterygota</taxon>
        <taxon>Neoptera</taxon>
        <taxon>Paraneoptera</taxon>
        <taxon>Hemiptera</taxon>
        <taxon>Auchenorrhyncha</taxon>
        <taxon>Membracoidea</taxon>
        <taxon>Cicadellidae</taxon>
        <taxon>Cicadellinae</taxon>
        <taxon>Cicadellini</taxon>
        <taxon>Graphocephala</taxon>
    </lineage>
</organism>
<name>A0A1B6LJU7_9HEMI</name>
<gene>
    <name evidence="2" type="ORF">g.761</name>
</gene>
<sequence>MIVNETSKMPGRRPPNPKRNVIKNLQGRQTTDEPMDVHMEATSSTSDLQLHQPGPSTSTLSQNFDEPRPVRAAKTKSRESISNLLAQLNAEERLDRLEQV</sequence>
<feature type="region of interest" description="Disordered" evidence="1">
    <location>
        <begin position="1"/>
        <end position="78"/>
    </location>
</feature>
<proteinExistence type="predicted"/>
<evidence type="ECO:0000256" key="1">
    <source>
        <dbReference type="SAM" id="MobiDB-lite"/>
    </source>
</evidence>
<accession>A0A1B6LJU7</accession>
<reference evidence="2" key="1">
    <citation type="submission" date="2015-11" db="EMBL/GenBank/DDBJ databases">
        <title>De novo transcriptome assembly of four potential Pierce s Disease insect vectors from Arizona vineyards.</title>
        <authorList>
            <person name="Tassone E.E."/>
        </authorList>
    </citation>
    <scope>NUCLEOTIDE SEQUENCE</scope>
</reference>